<feature type="compositionally biased region" description="Basic and acidic residues" evidence="1">
    <location>
        <begin position="629"/>
        <end position="640"/>
    </location>
</feature>
<reference evidence="3" key="1">
    <citation type="journal article" date="2022" name="Microb. Genom.">
        <title>A global pangenome for the wheat fungal pathogen Pyrenophora tritici-repentis and prediction of effector protein structural homology.</title>
        <authorList>
            <person name="Moolhuijzen P.M."/>
            <person name="See P.T."/>
            <person name="Shi G."/>
            <person name="Powell H.R."/>
            <person name="Cockram J."/>
            <person name="Jorgensen L.N."/>
            <person name="Benslimane H."/>
            <person name="Strelkov S.E."/>
            <person name="Turner J."/>
            <person name="Liu Z."/>
            <person name="Moffat C.S."/>
        </authorList>
    </citation>
    <scope>NUCLEOTIDE SEQUENCE [LARGE SCALE GENOMIC DNA]</scope>
</reference>
<keyword evidence="3" id="KW-1185">Reference proteome</keyword>
<proteinExistence type="predicted"/>
<feature type="compositionally biased region" description="Basic and acidic residues" evidence="1">
    <location>
        <begin position="815"/>
        <end position="825"/>
    </location>
</feature>
<dbReference type="EMBL" id="NRDI02000015">
    <property type="protein sequence ID" value="KAI1510999.1"/>
    <property type="molecule type" value="Genomic_DNA"/>
</dbReference>
<feature type="compositionally biased region" description="Basic and acidic residues" evidence="1">
    <location>
        <begin position="838"/>
        <end position="848"/>
    </location>
</feature>
<feature type="region of interest" description="Disordered" evidence="1">
    <location>
        <begin position="671"/>
        <end position="748"/>
    </location>
</feature>
<dbReference type="Proteomes" id="UP000249757">
    <property type="component" value="Unassembled WGS sequence"/>
</dbReference>
<sequence length="955" mass="104401">MPLEDTTTSNIILRKGEAARQQAEASKAKFLQSKLLAEKPVPFPGDENKLQLNWLGGAPFMQVRAGKDLFAKGSDATTETTQPIDLMPLALILHLHLSDKSFVSGLQDQKTSLKIDVFFNGQLSGCRFIPVHDLRSGVQGLHQTFSGTRIDFLAERPWIFVPPESTAVGTVRKNDDSDNTSTEERWRQLCQALQNEACERGTNEAGEIPPTAHFLSALATMHPPDQVYEMQQLGKKKFGTIDIIVTAGEGRKITDGVGYLKAPQRMVDTNYPFEPTSDSGAESQHKPESVPKVVHLHVDEHVVELSEELRSKAKGPMPSVSPHAHGDLQRMSTRATNGAQELSSPGIGKVYKQVPDEQDAYRDRRHRVQWPGVNPTSLIQDRPFNTFAPQLHLSPHSMQPSDAAVEGAMSSGMKSHMTPPFNVGLSSPLEHFPLSSHNLDRRTHTPLSTVSTGANQVLFSSSPYTVPYFLPKRPTAHSLNADFPALSYSVPPMMPGYRDPDGIEVSATNPRSWNHSQPSMMQDPRVPLAPPSLFHRRPSGALPPVGLYSVPTKPKRSLSPQKKSDSKRTKNVGSQISISRLEVKGRNGTVLIDRRWTPAKILSTTSSGPHNHDDRTSTTVTTGKNSGLTEHDPRPMECSRSTEKPVYLDCPAPTLGGCNAVPPSTITEVKEKHRSLRAGNSSKPFAVTSTPTEADTDSTEKAGSSEADVAESGSLLTTHPTECVEGTSETCPASETRIMGVQGPKANPFWLEDPEIMLREASAQRRARQQTRQSNVQPAAPTPMPIGSVKPDSAMSGSVNTSPLSSLHTTPDIDMQTKAHTDPTKKAPSRSTNPLPEKQCDRQRELRPTRSHTMQDPSTAKLNTTSQSRVGNPAQTPAKSASNRKPQPNITKQPRSPKRLQTNDNPAVNQDCVIAFAESKVKTSTQGVLRQIKGERSGVFTEEYVVSAMRFFVEA</sequence>
<feature type="compositionally biased region" description="Polar residues" evidence="1">
    <location>
        <begin position="795"/>
        <end position="809"/>
    </location>
</feature>
<accession>A0A2W1ETF6</accession>
<feature type="compositionally biased region" description="Polar residues" evidence="1">
    <location>
        <begin position="678"/>
        <end position="693"/>
    </location>
</feature>
<feature type="region of interest" description="Disordered" evidence="1">
    <location>
        <begin position="762"/>
        <end position="905"/>
    </location>
</feature>
<feature type="region of interest" description="Disordered" evidence="1">
    <location>
        <begin position="602"/>
        <end position="640"/>
    </location>
</feature>
<feature type="compositionally biased region" description="Polar residues" evidence="1">
    <location>
        <begin position="851"/>
        <end position="905"/>
    </location>
</feature>
<dbReference type="AlphaFoldDB" id="A0A2W1ETF6"/>
<evidence type="ECO:0000256" key="1">
    <source>
        <dbReference type="SAM" id="MobiDB-lite"/>
    </source>
</evidence>
<evidence type="ECO:0000313" key="2">
    <source>
        <dbReference type="EMBL" id="KAI1510999.1"/>
    </source>
</evidence>
<feature type="compositionally biased region" description="Polar residues" evidence="1">
    <location>
        <begin position="617"/>
        <end position="628"/>
    </location>
</feature>
<name>A0A2W1ETF6_9PLEO</name>
<gene>
    <name evidence="2" type="ORF">Ptr86124_010120</name>
</gene>
<evidence type="ECO:0000313" key="3">
    <source>
        <dbReference type="Proteomes" id="UP000249757"/>
    </source>
</evidence>
<organism evidence="2 3">
    <name type="scientific">Pyrenophora tritici-repentis</name>
    <dbReference type="NCBI Taxonomy" id="45151"/>
    <lineage>
        <taxon>Eukaryota</taxon>
        <taxon>Fungi</taxon>
        <taxon>Dikarya</taxon>
        <taxon>Ascomycota</taxon>
        <taxon>Pezizomycotina</taxon>
        <taxon>Dothideomycetes</taxon>
        <taxon>Pleosporomycetidae</taxon>
        <taxon>Pleosporales</taxon>
        <taxon>Pleosporineae</taxon>
        <taxon>Pleosporaceae</taxon>
        <taxon>Pyrenophora</taxon>
    </lineage>
</organism>
<feature type="region of interest" description="Disordered" evidence="1">
    <location>
        <begin position="507"/>
        <end position="579"/>
    </location>
</feature>
<comment type="caution">
    <text evidence="2">The sequence shown here is derived from an EMBL/GenBank/DDBJ whole genome shotgun (WGS) entry which is preliminary data.</text>
</comment>
<protein>
    <submittedName>
        <fullName evidence="2">Uncharacterized protein</fullName>
    </submittedName>
</protein>
<feature type="compositionally biased region" description="Polar residues" evidence="1">
    <location>
        <begin position="507"/>
        <end position="520"/>
    </location>
</feature>